<evidence type="ECO:0000313" key="3">
    <source>
        <dbReference type="Proteomes" id="UP000499080"/>
    </source>
</evidence>
<dbReference type="OrthoDB" id="6592911at2759"/>
<evidence type="ECO:0000313" key="2">
    <source>
        <dbReference type="EMBL" id="GBO12214.1"/>
    </source>
</evidence>
<evidence type="ECO:0000259" key="1">
    <source>
        <dbReference type="Pfam" id="PF03184"/>
    </source>
</evidence>
<gene>
    <name evidence="2" type="primary">JRKL_7</name>
    <name evidence="2" type="ORF">AVEN_68175_1</name>
</gene>
<protein>
    <submittedName>
        <fullName evidence="2">Jerky-like</fullName>
    </submittedName>
</protein>
<dbReference type="InterPro" id="IPR050863">
    <property type="entry name" value="CenT-Element_Derived"/>
</dbReference>
<dbReference type="InterPro" id="IPR004875">
    <property type="entry name" value="DDE_SF_endonuclease_dom"/>
</dbReference>
<comment type="caution">
    <text evidence="2">The sequence shown here is derived from an EMBL/GenBank/DDBJ whole genome shotgun (WGS) entry which is preliminary data.</text>
</comment>
<dbReference type="InterPro" id="IPR036397">
    <property type="entry name" value="RNaseH_sf"/>
</dbReference>
<dbReference type="PANTHER" id="PTHR19303">
    <property type="entry name" value="TRANSPOSON"/>
    <property type="match status" value="1"/>
</dbReference>
<dbReference type="Pfam" id="PF03184">
    <property type="entry name" value="DDE_1"/>
    <property type="match status" value="1"/>
</dbReference>
<dbReference type="Gene3D" id="3.30.420.10">
    <property type="entry name" value="Ribonuclease H-like superfamily/Ribonuclease H"/>
    <property type="match status" value="1"/>
</dbReference>
<dbReference type="EMBL" id="BGPR01036834">
    <property type="protein sequence ID" value="GBO12214.1"/>
    <property type="molecule type" value="Genomic_DNA"/>
</dbReference>
<accession>A0A4Y2UJ72</accession>
<reference evidence="2 3" key="1">
    <citation type="journal article" date="2019" name="Sci. Rep.">
        <title>Orb-weaving spider Araneus ventricosus genome elucidates the spidroin gene catalogue.</title>
        <authorList>
            <person name="Kono N."/>
            <person name="Nakamura H."/>
            <person name="Ohtoshi R."/>
            <person name="Moran D.A.P."/>
            <person name="Shinohara A."/>
            <person name="Yoshida Y."/>
            <person name="Fujiwara M."/>
            <person name="Mori M."/>
            <person name="Tomita M."/>
            <person name="Arakawa K."/>
        </authorList>
    </citation>
    <scope>NUCLEOTIDE SEQUENCE [LARGE SCALE GENOMIC DNA]</scope>
</reference>
<keyword evidence="3" id="KW-1185">Reference proteome</keyword>
<name>A0A4Y2UJ72_ARAVE</name>
<organism evidence="2 3">
    <name type="scientific">Araneus ventricosus</name>
    <name type="common">Orbweaver spider</name>
    <name type="synonym">Epeira ventricosa</name>
    <dbReference type="NCBI Taxonomy" id="182803"/>
    <lineage>
        <taxon>Eukaryota</taxon>
        <taxon>Metazoa</taxon>
        <taxon>Ecdysozoa</taxon>
        <taxon>Arthropoda</taxon>
        <taxon>Chelicerata</taxon>
        <taxon>Arachnida</taxon>
        <taxon>Araneae</taxon>
        <taxon>Araneomorphae</taxon>
        <taxon>Entelegynae</taxon>
        <taxon>Araneoidea</taxon>
        <taxon>Araneidae</taxon>
        <taxon>Araneus</taxon>
    </lineage>
</organism>
<sequence>MRMKDRVTVLACPSASSSRKLKLAVVGKSKNPRCLKNVNGSAHYLYQKNARMDSHLFSKCFLDIFVPSVKSWQEKANLNGALLLFDNCPAHPGTDFLKSGNIQCLFLPPNTTSLLQPMDQGVLESLKRRHRKKLNRKLLFEGESASTVSILESWKSVNIKDCIYMMSEAWESTPQLTKLAKTCAEFFNWRR</sequence>
<dbReference type="GO" id="GO:0005634">
    <property type="term" value="C:nucleus"/>
    <property type="evidence" value="ECO:0007669"/>
    <property type="project" value="TreeGrafter"/>
</dbReference>
<dbReference type="PANTHER" id="PTHR19303:SF16">
    <property type="entry name" value="JERKY PROTEIN HOMOLOG-LIKE"/>
    <property type="match status" value="1"/>
</dbReference>
<dbReference type="AlphaFoldDB" id="A0A4Y2UJ72"/>
<dbReference type="GO" id="GO:0003677">
    <property type="term" value="F:DNA binding"/>
    <property type="evidence" value="ECO:0007669"/>
    <property type="project" value="TreeGrafter"/>
</dbReference>
<feature type="domain" description="DDE-1" evidence="1">
    <location>
        <begin position="4"/>
        <end position="173"/>
    </location>
</feature>
<dbReference type="Proteomes" id="UP000499080">
    <property type="component" value="Unassembled WGS sequence"/>
</dbReference>
<proteinExistence type="predicted"/>